<reference evidence="1 2" key="1">
    <citation type="journal article" date="2021" name="Hortic Res">
        <title>Chromosome-scale assembly of the Dendrobium chrysotoxum genome enhances the understanding of orchid evolution.</title>
        <authorList>
            <person name="Zhang Y."/>
            <person name="Zhang G.Q."/>
            <person name="Zhang D."/>
            <person name="Liu X.D."/>
            <person name="Xu X.Y."/>
            <person name="Sun W.H."/>
            <person name="Yu X."/>
            <person name="Zhu X."/>
            <person name="Wang Z.W."/>
            <person name="Zhao X."/>
            <person name="Zhong W.Y."/>
            <person name="Chen H."/>
            <person name="Yin W.L."/>
            <person name="Huang T."/>
            <person name="Niu S.C."/>
            <person name="Liu Z.J."/>
        </authorList>
    </citation>
    <scope>NUCLEOTIDE SEQUENCE [LARGE SCALE GENOMIC DNA]</scope>
    <source>
        <strain evidence="1">Lindl</strain>
    </source>
</reference>
<accession>A0AAV7GHJ0</accession>
<sequence length="247" mass="27414">MDEMEFTEAESNIKPEMEFFLDVRVSNDSLAKLISVIPSILRRPSSNTSFYKMQLPAIGSATLIQADRRRLQVTTPRHQICNIHASGQKAYKSPNETSAPSHRICNTHISRQKASKIFQNRMLHSNDNTPARTLKGKNIIITRMGPGERVIGTHVTSRDAAQILITNPCLSFVKMDLQNTAFTVQLGCGVSIQLANAMITTENIRATLQFGSVDFPTVVLANDANSERPVRRLHPFGAPTCHAYLPT</sequence>
<dbReference type="Proteomes" id="UP000775213">
    <property type="component" value="Unassembled WGS sequence"/>
</dbReference>
<evidence type="ECO:0000313" key="1">
    <source>
        <dbReference type="EMBL" id="KAH0455377.1"/>
    </source>
</evidence>
<proteinExistence type="predicted"/>
<comment type="caution">
    <text evidence="1">The sequence shown here is derived from an EMBL/GenBank/DDBJ whole genome shotgun (WGS) entry which is preliminary data.</text>
</comment>
<dbReference type="AlphaFoldDB" id="A0AAV7GHJ0"/>
<organism evidence="1 2">
    <name type="scientific">Dendrobium chrysotoxum</name>
    <name type="common">Orchid</name>
    <dbReference type="NCBI Taxonomy" id="161865"/>
    <lineage>
        <taxon>Eukaryota</taxon>
        <taxon>Viridiplantae</taxon>
        <taxon>Streptophyta</taxon>
        <taxon>Embryophyta</taxon>
        <taxon>Tracheophyta</taxon>
        <taxon>Spermatophyta</taxon>
        <taxon>Magnoliopsida</taxon>
        <taxon>Liliopsida</taxon>
        <taxon>Asparagales</taxon>
        <taxon>Orchidaceae</taxon>
        <taxon>Epidendroideae</taxon>
        <taxon>Malaxideae</taxon>
        <taxon>Dendrobiinae</taxon>
        <taxon>Dendrobium</taxon>
    </lineage>
</organism>
<evidence type="ECO:0000313" key="2">
    <source>
        <dbReference type="Proteomes" id="UP000775213"/>
    </source>
</evidence>
<name>A0AAV7GHJ0_DENCH</name>
<dbReference type="EMBL" id="JAGFBR010000014">
    <property type="protein sequence ID" value="KAH0455377.1"/>
    <property type="molecule type" value="Genomic_DNA"/>
</dbReference>
<keyword evidence="2" id="KW-1185">Reference proteome</keyword>
<gene>
    <name evidence="1" type="ORF">IEQ34_015409</name>
</gene>
<protein>
    <submittedName>
        <fullName evidence="1">Uncharacterized protein</fullName>
    </submittedName>
</protein>